<evidence type="ECO:0000313" key="2">
    <source>
        <dbReference type="EMBL" id="KAK3867472.1"/>
    </source>
</evidence>
<proteinExistence type="predicted"/>
<dbReference type="EMBL" id="JAWQEG010003194">
    <property type="protein sequence ID" value="KAK3867472.1"/>
    <property type="molecule type" value="Genomic_DNA"/>
</dbReference>
<feature type="region of interest" description="Disordered" evidence="1">
    <location>
        <begin position="1"/>
        <end position="37"/>
    </location>
</feature>
<gene>
    <name evidence="2" type="ORF">Pcinc_027072</name>
</gene>
<evidence type="ECO:0000313" key="3">
    <source>
        <dbReference type="Proteomes" id="UP001286313"/>
    </source>
</evidence>
<sequence length="144" mass="15505">MKRSERKGVRVNEKSNKSEDDDKKGDDLSTTGGEGPCERFASLTQLVEAVAPIEVVSSGRGKLRPHLITGTNWALLVLLVARPIPPTEPTGQASQPQHTIAVTTTNTTTTTLRVLAAAGRTNPTPLPPHLQTTPCRLSLNYYGH</sequence>
<name>A0AAE1K9C4_PETCI</name>
<keyword evidence="3" id="KW-1185">Reference proteome</keyword>
<accession>A0AAE1K9C4</accession>
<dbReference type="Proteomes" id="UP001286313">
    <property type="component" value="Unassembled WGS sequence"/>
</dbReference>
<dbReference type="AlphaFoldDB" id="A0AAE1K9C4"/>
<comment type="caution">
    <text evidence="2">The sequence shown here is derived from an EMBL/GenBank/DDBJ whole genome shotgun (WGS) entry which is preliminary data.</text>
</comment>
<feature type="compositionally biased region" description="Basic and acidic residues" evidence="1">
    <location>
        <begin position="1"/>
        <end position="27"/>
    </location>
</feature>
<organism evidence="2 3">
    <name type="scientific">Petrolisthes cinctipes</name>
    <name type="common">Flat porcelain crab</name>
    <dbReference type="NCBI Taxonomy" id="88211"/>
    <lineage>
        <taxon>Eukaryota</taxon>
        <taxon>Metazoa</taxon>
        <taxon>Ecdysozoa</taxon>
        <taxon>Arthropoda</taxon>
        <taxon>Crustacea</taxon>
        <taxon>Multicrustacea</taxon>
        <taxon>Malacostraca</taxon>
        <taxon>Eumalacostraca</taxon>
        <taxon>Eucarida</taxon>
        <taxon>Decapoda</taxon>
        <taxon>Pleocyemata</taxon>
        <taxon>Anomura</taxon>
        <taxon>Galatheoidea</taxon>
        <taxon>Porcellanidae</taxon>
        <taxon>Petrolisthes</taxon>
    </lineage>
</organism>
<evidence type="ECO:0000256" key="1">
    <source>
        <dbReference type="SAM" id="MobiDB-lite"/>
    </source>
</evidence>
<reference evidence="2" key="1">
    <citation type="submission" date="2023-10" db="EMBL/GenBank/DDBJ databases">
        <title>Genome assemblies of two species of porcelain crab, Petrolisthes cinctipes and Petrolisthes manimaculis (Anomura: Porcellanidae).</title>
        <authorList>
            <person name="Angst P."/>
        </authorList>
    </citation>
    <scope>NUCLEOTIDE SEQUENCE</scope>
    <source>
        <strain evidence="2">PB745_01</strain>
        <tissue evidence="2">Gill</tissue>
    </source>
</reference>
<protein>
    <submittedName>
        <fullName evidence="2">Uncharacterized protein</fullName>
    </submittedName>
</protein>